<accession>A0ABU3D0M4</accession>
<gene>
    <name evidence="4" type="ORF">RM539_00650</name>
</gene>
<evidence type="ECO:0000313" key="5">
    <source>
        <dbReference type="Proteomes" id="UP001262582"/>
    </source>
</evidence>
<protein>
    <submittedName>
        <fullName evidence="4">Polysaccharide deacetylase family protein</fullName>
        <ecNumber evidence="4">3.-.-.-</ecNumber>
    </submittedName>
</protein>
<keyword evidence="1" id="KW-0479">Metal-binding</keyword>
<dbReference type="InterPro" id="IPR011330">
    <property type="entry name" value="Glyco_hydro/deAcase_b/a-brl"/>
</dbReference>
<dbReference type="Gene3D" id="3.20.20.370">
    <property type="entry name" value="Glycoside hydrolase/deacetylase"/>
    <property type="match status" value="1"/>
</dbReference>
<dbReference type="PANTHER" id="PTHR10587:SF133">
    <property type="entry name" value="CHITIN DEACETYLASE 1-RELATED"/>
    <property type="match status" value="1"/>
</dbReference>
<reference evidence="4 5" key="1">
    <citation type="submission" date="2023-09" db="EMBL/GenBank/DDBJ databases">
        <authorList>
            <person name="Rey-Velasco X."/>
        </authorList>
    </citation>
    <scope>NUCLEOTIDE SEQUENCE [LARGE SCALE GENOMIC DNA]</scope>
    <source>
        <strain evidence="4 5">F117</strain>
    </source>
</reference>
<dbReference type="PROSITE" id="PS51677">
    <property type="entry name" value="NODB"/>
    <property type="match status" value="1"/>
</dbReference>
<feature type="domain" description="NodB homology" evidence="3">
    <location>
        <begin position="27"/>
        <end position="233"/>
    </location>
</feature>
<dbReference type="GO" id="GO:0016787">
    <property type="term" value="F:hydrolase activity"/>
    <property type="evidence" value="ECO:0007669"/>
    <property type="project" value="UniProtKB-KW"/>
</dbReference>
<dbReference type="PANTHER" id="PTHR10587">
    <property type="entry name" value="GLYCOSYL TRANSFERASE-RELATED"/>
    <property type="match status" value="1"/>
</dbReference>
<proteinExistence type="predicted"/>
<evidence type="ECO:0000313" key="4">
    <source>
        <dbReference type="EMBL" id="MDT0675090.1"/>
    </source>
</evidence>
<keyword evidence="2 4" id="KW-0378">Hydrolase</keyword>
<keyword evidence="5" id="KW-1185">Reference proteome</keyword>
<organism evidence="4 5">
    <name type="scientific">Autumnicola musiva</name>
    <dbReference type="NCBI Taxonomy" id="3075589"/>
    <lineage>
        <taxon>Bacteria</taxon>
        <taxon>Pseudomonadati</taxon>
        <taxon>Bacteroidota</taxon>
        <taxon>Flavobacteriia</taxon>
        <taxon>Flavobacteriales</taxon>
        <taxon>Flavobacteriaceae</taxon>
        <taxon>Autumnicola</taxon>
    </lineage>
</organism>
<dbReference type="EC" id="3.-.-.-" evidence="4"/>
<dbReference type="SUPFAM" id="SSF88713">
    <property type="entry name" value="Glycoside hydrolase/deacetylase"/>
    <property type="match status" value="1"/>
</dbReference>
<name>A0ABU3D0M4_9FLAO</name>
<sequence length="235" mass="27391">MNKFMVKYPAVLKWLYPRRLARLKESQVISITFDDGPIPEITPWVLELLKKYNAKATFFCIGDNVRKKPELFRRIISEGHSIGNHTHNHLNGWKTSTSAYMENILQAEEIMNAEVKLEKGKSKRGIAKLGEKETTNTRLQTPNYKLFRPPYGKIKNSQARELSKSGYKIVMWDVISYDFNKNLSQEDCLQNVLRHATEGSIIVFHDSTKAFKNLETVLPQVLEYYSRKGYKFRRL</sequence>
<dbReference type="Proteomes" id="UP001262582">
    <property type="component" value="Unassembled WGS sequence"/>
</dbReference>
<evidence type="ECO:0000256" key="2">
    <source>
        <dbReference type="ARBA" id="ARBA00022801"/>
    </source>
</evidence>
<dbReference type="InterPro" id="IPR050248">
    <property type="entry name" value="Polysacc_deacetylase_ArnD"/>
</dbReference>
<dbReference type="RefSeq" id="WP_311501535.1">
    <property type="nucleotide sequence ID" value="NZ_JAVRHK010000001.1"/>
</dbReference>
<evidence type="ECO:0000256" key="1">
    <source>
        <dbReference type="ARBA" id="ARBA00022723"/>
    </source>
</evidence>
<evidence type="ECO:0000259" key="3">
    <source>
        <dbReference type="PROSITE" id="PS51677"/>
    </source>
</evidence>
<dbReference type="EMBL" id="JAVRHK010000001">
    <property type="protein sequence ID" value="MDT0675090.1"/>
    <property type="molecule type" value="Genomic_DNA"/>
</dbReference>
<dbReference type="InterPro" id="IPR002509">
    <property type="entry name" value="NODB_dom"/>
</dbReference>
<dbReference type="CDD" id="cd10917">
    <property type="entry name" value="CE4_NodB_like_6s_7s"/>
    <property type="match status" value="1"/>
</dbReference>
<comment type="caution">
    <text evidence="4">The sequence shown here is derived from an EMBL/GenBank/DDBJ whole genome shotgun (WGS) entry which is preliminary data.</text>
</comment>
<dbReference type="Pfam" id="PF01522">
    <property type="entry name" value="Polysacc_deac_1"/>
    <property type="match status" value="1"/>
</dbReference>